<keyword evidence="2" id="KW-1185">Reference proteome</keyword>
<organism evidence="1 2">
    <name type="scientific">Variovorax ginsengisoli</name>
    <dbReference type="NCBI Taxonomy" id="363844"/>
    <lineage>
        <taxon>Bacteria</taxon>
        <taxon>Pseudomonadati</taxon>
        <taxon>Pseudomonadota</taxon>
        <taxon>Betaproteobacteria</taxon>
        <taxon>Burkholderiales</taxon>
        <taxon>Comamonadaceae</taxon>
        <taxon>Variovorax</taxon>
    </lineage>
</organism>
<comment type="caution">
    <text evidence="1">The sequence shown here is derived from an EMBL/GenBank/DDBJ whole genome shotgun (WGS) entry which is preliminary data.</text>
</comment>
<gene>
    <name evidence="1" type="ORF">Q2T77_13995</name>
</gene>
<sequence length="81" mass="8483">MSKAEVKTAVVADGLRYKAKAPGSPFRASASFSGATMSCFMCGKHRVRSQMRTRQLLGKSQTVCAPSCKALDELVEAGGGA</sequence>
<dbReference type="Proteomes" id="UP001169027">
    <property type="component" value="Unassembled WGS sequence"/>
</dbReference>
<name>A0ABT8S549_9BURK</name>
<dbReference type="RefSeq" id="WP_286509024.1">
    <property type="nucleotide sequence ID" value="NZ_JAUJZH010000008.1"/>
</dbReference>
<reference evidence="1" key="1">
    <citation type="submission" date="2023-06" db="EMBL/GenBank/DDBJ databases">
        <authorList>
            <person name="Jiang Y."/>
            <person name="Liu Q."/>
        </authorList>
    </citation>
    <scope>NUCLEOTIDE SEQUENCE</scope>
    <source>
        <strain evidence="1">CGMCC 1.12090</strain>
    </source>
</reference>
<evidence type="ECO:0000313" key="2">
    <source>
        <dbReference type="Proteomes" id="UP001169027"/>
    </source>
</evidence>
<evidence type="ECO:0000313" key="1">
    <source>
        <dbReference type="EMBL" id="MDO1533404.1"/>
    </source>
</evidence>
<proteinExistence type="predicted"/>
<accession>A0ABT8S549</accession>
<dbReference type="EMBL" id="JAUKVY010000008">
    <property type="protein sequence ID" value="MDO1533404.1"/>
    <property type="molecule type" value="Genomic_DNA"/>
</dbReference>
<protein>
    <submittedName>
        <fullName evidence="1">Uncharacterized protein</fullName>
    </submittedName>
</protein>